<dbReference type="RefSeq" id="WP_205517405.1">
    <property type="nucleotide sequence ID" value="NZ_CP070479.1"/>
</dbReference>
<organism evidence="2 3">
    <name type="scientific">Mycoplasma tauri</name>
    <dbReference type="NCBI Taxonomy" id="547987"/>
    <lineage>
        <taxon>Bacteria</taxon>
        <taxon>Bacillati</taxon>
        <taxon>Mycoplasmatota</taxon>
        <taxon>Mollicutes</taxon>
        <taxon>Mycoplasmataceae</taxon>
        <taxon>Mycoplasma</taxon>
    </lineage>
</organism>
<keyword evidence="1" id="KW-0472">Membrane</keyword>
<gene>
    <name evidence="2" type="ORF">LAD73_02225</name>
</gene>
<dbReference type="EMBL" id="JAIQBY010000023">
    <property type="protein sequence ID" value="MBZ4195524.1"/>
    <property type="molecule type" value="Genomic_DNA"/>
</dbReference>
<feature type="transmembrane region" description="Helical" evidence="1">
    <location>
        <begin position="152"/>
        <end position="174"/>
    </location>
</feature>
<accession>A0A953T9R1</accession>
<keyword evidence="1" id="KW-0812">Transmembrane</keyword>
<feature type="transmembrane region" description="Helical" evidence="1">
    <location>
        <begin position="266"/>
        <end position="287"/>
    </location>
</feature>
<dbReference type="InterPro" id="IPR059214">
    <property type="entry name" value="MSC_0882-like"/>
</dbReference>
<sequence length="301" mass="35148">MKFRPIQNNQTIEIVQSNRELDFGKDKEKIHQDPKRQFSPRIYKVIRSEKILKISLMMISFIIMISSIVAFFLVYFKVPPFNTSGKPLTGYLILFGILIFFSFVSGLKNSIENLRWTHTIQRYRDAISTGDYTSSATFHIVYKKIILKDINLLWMLIFIITYQGLFTLIIFGFYKSGAWVAGSKNGAFYINLDWPTWLDLSFKNTEFFCLISLIIMVSLVVSYIFIKIFDSKRLNDISDFLGERSVEVQDQIDKAKKDRNKMWLRIYLVVVVLTIFLPLALLLVAMWRGIIRRKKKVIAAA</sequence>
<evidence type="ECO:0000313" key="2">
    <source>
        <dbReference type="EMBL" id="MBZ4195524.1"/>
    </source>
</evidence>
<name>A0A953T9R1_9MOLU</name>
<keyword evidence="3" id="KW-1185">Reference proteome</keyword>
<feature type="transmembrane region" description="Helical" evidence="1">
    <location>
        <begin position="88"/>
        <end position="107"/>
    </location>
</feature>
<evidence type="ECO:0000313" key="3">
    <source>
        <dbReference type="Proteomes" id="UP000772186"/>
    </source>
</evidence>
<protein>
    <submittedName>
        <fullName evidence="2">Uncharacterized protein</fullName>
    </submittedName>
</protein>
<dbReference type="AlphaFoldDB" id="A0A953T9R1"/>
<proteinExistence type="predicted"/>
<keyword evidence="1" id="KW-1133">Transmembrane helix</keyword>
<comment type="caution">
    <text evidence="2">The sequence shown here is derived from an EMBL/GenBank/DDBJ whole genome shotgun (WGS) entry which is preliminary data.</text>
</comment>
<evidence type="ECO:0000256" key="1">
    <source>
        <dbReference type="SAM" id="Phobius"/>
    </source>
</evidence>
<feature type="transmembrane region" description="Helical" evidence="1">
    <location>
        <begin position="205"/>
        <end position="226"/>
    </location>
</feature>
<feature type="transmembrane region" description="Helical" evidence="1">
    <location>
        <begin position="51"/>
        <end position="76"/>
    </location>
</feature>
<dbReference type="NCBIfam" id="NF045846">
    <property type="entry name" value="MSC0882_dom"/>
    <property type="match status" value="1"/>
</dbReference>
<dbReference type="Proteomes" id="UP000772186">
    <property type="component" value="Unassembled WGS sequence"/>
</dbReference>
<reference evidence="2 3" key="1">
    <citation type="submission" date="2021-09" db="EMBL/GenBank/DDBJ databases">
        <title>WGS of Mycoplasma sp. Zaradi2 strains.</title>
        <authorList>
            <person name="Spergser J."/>
        </authorList>
    </citation>
    <scope>NUCLEOTIDE SEQUENCE [LARGE SCALE GENOMIC DNA]</scope>
    <source>
        <strain evidence="2 3">1331</strain>
    </source>
</reference>